<organism evidence="1 2">
    <name type="scientific">Hermanssonia centrifuga</name>
    <dbReference type="NCBI Taxonomy" id="98765"/>
    <lineage>
        <taxon>Eukaryota</taxon>
        <taxon>Fungi</taxon>
        <taxon>Dikarya</taxon>
        <taxon>Basidiomycota</taxon>
        <taxon>Agaricomycotina</taxon>
        <taxon>Agaricomycetes</taxon>
        <taxon>Polyporales</taxon>
        <taxon>Meruliaceae</taxon>
        <taxon>Hermanssonia</taxon>
    </lineage>
</organism>
<name>A0A2R6QIR7_9APHY</name>
<proteinExistence type="predicted"/>
<dbReference type="Proteomes" id="UP000186601">
    <property type="component" value="Unassembled WGS sequence"/>
</dbReference>
<evidence type="ECO:0000313" key="1">
    <source>
        <dbReference type="EMBL" id="PSS08864.1"/>
    </source>
</evidence>
<evidence type="ECO:0000313" key="2">
    <source>
        <dbReference type="Proteomes" id="UP000186601"/>
    </source>
</evidence>
<sequence length="73" mass="8150">MFVRREGRRHAFGGEMHSPGEAIAYPAGYEGKTAARAESEGSEGTHHNPAPLFIFLNSGFESLAWLMMMMEYK</sequence>
<keyword evidence="2" id="KW-1185">Reference proteome</keyword>
<dbReference type="AlphaFoldDB" id="A0A2R6QIR7"/>
<dbReference type="EMBL" id="MLYV02000341">
    <property type="protein sequence ID" value="PSS08864.1"/>
    <property type="molecule type" value="Genomic_DNA"/>
</dbReference>
<gene>
    <name evidence="1" type="ORF">PHLCEN_2v3479</name>
</gene>
<protein>
    <submittedName>
        <fullName evidence="1">Uncharacterized protein</fullName>
    </submittedName>
</protein>
<comment type="caution">
    <text evidence="1">The sequence shown here is derived from an EMBL/GenBank/DDBJ whole genome shotgun (WGS) entry which is preliminary data.</text>
</comment>
<reference evidence="1 2" key="1">
    <citation type="submission" date="2018-02" db="EMBL/GenBank/DDBJ databases">
        <title>Genome sequence of the basidiomycete white-rot fungus Phlebia centrifuga.</title>
        <authorList>
            <person name="Granchi Z."/>
            <person name="Peng M."/>
            <person name="de Vries R.P."/>
            <person name="Hilden K."/>
            <person name="Makela M.R."/>
            <person name="Grigoriev I."/>
            <person name="Riley R."/>
        </authorList>
    </citation>
    <scope>NUCLEOTIDE SEQUENCE [LARGE SCALE GENOMIC DNA]</scope>
    <source>
        <strain evidence="1 2">FBCC195</strain>
    </source>
</reference>
<accession>A0A2R6QIR7</accession>